<organism evidence="8 9">
    <name type="scientific">Cellulomonas aerilata</name>
    <dbReference type="NCBI Taxonomy" id="515326"/>
    <lineage>
        <taxon>Bacteria</taxon>
        <taxon>Bacillati</taxon>
        <taxon>Actinomycetota</taxon>
        <taxon>Actinomycetes</taxon>
        <taxon>Micrococcales</taxon>
        <taxon>Cellulomonadaceae</taxon>
        <taxon>Cellulomonas</taxon>
    </lineage>
</organism>
<feature type="domain" description="Glycoside hydrolase family 31 N-terminal" evidence="6">
    <location>
        <begin position="54"/>
        <end position="248"/>
    </location>
</feature>
<dbReference type="InterPro" id="IPR048395">
    <property type="entry name" value="Glyco_hydro_31_C"/>
</dbReference>
<feature type="domain" description="Glycoside hydrolase family 31 TIM barrel" evidence="5">
    <location>
        <begin position="289"/>
        <end position="608"/>
    </location>
</feature>
<evidence type="ECO:0000313" key="8">
    <source>
        <dbReference type="EMBL" id="GEO33238.1"/>
    </source>
</evidence>
<dbReference type="PROSITE" id="PS00129">
    <property type="entry name" value="GLYCOSYL_HYDROL_F31_1"/>
    <property type="match status" value="1"/>
</dbReference>
<dbReference type="InterPro" id="IPR025887">
    <property type="entry name" value="Glyco_hydro_31_N_dom"/>
</dbReference>
<dbReference type="AlphaFoldDB" id="A0A512D9S4"/>
<protein>
    <submittedName>
        <fullName evidence="8">Alpha-glucosidase</fullName>
    </submittedName>
</protein>
<dbReference type="Gene3D" id="2.60.40.1760">
    <property type="entry name" value="glycosyl hydrolase (family 31)"/>
    <property type="match status" value="1"/>
</dbReference>
<dbReference type="Pfam" id="PF21365">
    <property type="entry name" value="Glyco_hydro_31_3rd"/>
    <property type="match status" value="1"/>
</dbReference>
<dbReference type="SUPFAM" id="SSF74650">
    <property type="entry name" value="Galactose mutarotase-like"/>
    <property type="match status" value="1"/>
</dbReference>
<dbReference type="Proteomes" id="UP000321181">
    <property type="component" value="Unassembled WGS sequence"/>
</dbReference>
<dbReference type="GO" id="GO:0030246">
    <property type="term" value="F:carbohydrate binding"/>
    <property type="evidence" value="ECO:0007669"/>
    <property type="project" value="InterPro"/>
</dbReference>
<gene>
    <name evidence="8" type="ORF">CAE01nite_09630</name>
</gene>
<evidence type="ECO:0000259" key="5">
    <source>
        <dbReference type="Pfam" id="PF01055"/>
    </source>
</evidence>
<dbReference type="GO" id="GO:0005975">
    <property type="term" value="P:carbohydrate metabolic process"/>
    <property type="evidence" value="ECO:0007669"/>
    <property type="project" value="InterPro"/>
</dbReference>
<evidence type="ECO:0000256" key="3">
    <source>
        <dbReference type="ARBA" id="ARBA00023295"/>
    </source>
</evidence>
<evidence type="ECO:0000259" key="6">
    <source>
        <dbReference type="Pfam" id="PF13802"/>
    </source>
</evidence>
<dbReference type="InterPro" id="IPR000322">
    <property type="entry name" value="Glyco_hydro_31_TIM"/>
</dbReference>
<evidence type="ECO:0000256" key="2">
    <source>
        <dbReference type="ARBA" id="ARBA00022801"/>
    </source>
</evidence>
<dbReference type="Gene3D" id="2.60.40.1180">
    <property type="entry name" value="Golgi alpha-mannosidase II"/>
    <property type="match status" value="2"/>
</dbReference>
<comment type="caution">
    <text evidence="8">The sequence shown here is derived from an EMBL/GenBank/DDBJ whole genome shotgun (WGS) entry which is preliminary data.</text>
</comment>
<dbReference type="Gene3D" id="3.20.20.80">
    <property type="entry name" value="Glycosidases"/>
    <property type="match status" value="2"/>
</dbReference>
<evidence type="ECO:0000256" key="4">
    <source>
        <dbReference type="RuleBase" id="RU361185"/>
    </source>
</evidence>
<dbReference type="InterPro" id="IPR013780">
    <property type="entry name" value="Glyco_hydro_b"/>
</dbReference>
<keyword evidence="3 4" id="KW-0326">Glycosidase</keyword>
<feature type="domain" description="Glycosyl hydrolase family 31 C-terminal" evidence="7">
    <location>
        <begin position="617"/>
        <end position="703"/>
    </location>
</feature>
<dbReference type="SUPFAM" id="SSF51445">
    <property type="entry name" value="(Trans)glycosidases"/>
    <property type="match status" value="1"/>
</dbReference>
<dbReference type="InterPro" id="IPR030458">
    <property type="entry name" value="Glyco_hydro_31_AS"/>
</dbReference>
<dbReference type="InterPro" id="IPR011013">
    <property type="entry name" value="Gal_mutarotase_sf_dom"/>
</dbReference>
<accession>A0A512D9S4</accession>
<dbReference type="CDD" id="cd14752">
    <property type="entry name" value="GH31_N"/>
    <property type="match status" value="1"/>
</dbReference>
<keyword evidence="9" id="KW-1185">Reference proteome</keyword>
<dbReference type="PANTHER" id="PTHR22762">
    <property type="entry name" value="ALPHA-GLUCOSIDASE"/>
    <property type="match status" value="1"/>
</dbReference>
<dbReference type="SUPFAM" id="SSF51011">
    <property type="entry name" value="Glycosyl hydrolase domain"/>
    <property type="match status" value="1"/>
</dbReference>
<dbReference type="CDD" id="cd06604">
    <property type="entry name" value="GH31_glucosidase_II_MalA"/>
    <property type="match status" value="1"/>
</dbReference>
<name>A0A512D9S4_9CELL</name>
<dbReference type="Pfam" id="PF13802">
    <property type="entry name" value="Gal_mutarotas_2"/>
    <property type="match status" value="1"/>
</dbReference>
<dbReference type="InterPro" id="IPR017853">
    <property type="entry name" value="GH"/>
</dbReference>
<reference evidence="8 9" key="1">
    <citation type="submission" date="2019-07" db="EMBL/GenBank/DDBJ databases">
        <title>Whole genome shotgun sequence of Cellulomonas aerilata NBRC 106308.</title>
        <authorList>
            <person name="Hosoyama A."/>
            <person name="Uohara A."/>
            <person name="Ohji S."/>
            <person name="Ichikawa N."/>
        </authorList>
    </citation>
    <scope>NUCLEOTIDE SEQUENCE [LARGE SCALE GENOMIC DNA]</scope>
    <source>
        <strain evidence="8 9">NBRC 106308</strain>
    </source>
</reference>
<proteinExistence type="inferred from homology"/>
<dbReference type="Pfam" id="PF01055">
    <property type="entry name" value="Glyco_hydro_31_2nd"/>
    <property type="match status" value="1"/>
</dbReference>
<dbReference type="PANTHER" id="PTHR22762:SF166">
    <property type="entry name" value="ALPHA-GLUCOSIDASE"/>
    <property type="match status" value="1"/>
</dbReference>
<dbReference type="EMBL" id="BJYY01000004">
    <property type="protein sequence ID" value="GEO33238.1"/>
    <property type="molecule type" value="Genomic_DNA"/>
</dbReference>
<dbReference type="GO" id="GO:0004553">
    <property type="term" value="F:hydrolase activity, hydrolyzing O-glycosyl compounds"/>
    <property type="evidence" value="ECO:0007669"/>
    <property type="project" value="InterPro"/>
</dbReference>
<evidence type="ECO:0000313" key="9">
    <source>
        <dbReference type="Proteomes" id="UP000321181"/>
    </source>
</evidence>
<sequence>MGQHGPRPAGTGGLAIETGGCDVRRTDHYVLVERVDAVETTAKGVLATLGRERLRVDVVRDDVVRLKISRGGQLDEEPTFAVCVDPLARDVAFEVEHGDDAVRIRTSALVVTVWLDPFRLDVHRTDGSPVVETALDDHGRPWAYATLNDAFVLRRRCRPEDAIFGLGEKTGRLNRRGREFTLWNTDVLAPTASGEFTRGLDPADPRADSTSTEFDPYYVSIPFFYHQAYPSGAMAGSFLDNGYRTEYDFTAPHEYAVHASGGQYTEYVFAGPTMPAILEAYTELTGRTAPPPLWALGFHQSRWHDYTQDAVQRLARRHRELEVPCDALWLDIDYMDGYRVFTWDAERFPDVPGMLASLADEGFRVITIVDPGIKHDPGYAVFDDAVAQDVLCRTEGGDLYVGQVWPGNTVFPDFVTEEARAWWGRLNAAHVRSGLAGIWNDMNEPATGHIDPLPMRFGRGAYPHERFHNQYALLMAMGTTQGLLAEMPDRRTFVLSRAGSAGIQRYAANWMGDNMSRWDHLWLSMPMAAGFGISGQAFVGADIGGFMGDSGPELLLRWTQYGALTPFCRNHSVNTAVEQYAWAYGGAVLDVVRDAVRLRYRLLPYLYAAFLRASETGAPVQRPLVFDFGDDLVTRDLDDEYLLGPDLLVAPVVEPGVTARQVYLPEGGWYDWHTDAPVPGRRFVVAPAPMDRIPLYARAGAVIPGWTQAPASTSGYHPVEVELHLFVPTRDGTHVSFLQEDDGLTFAALRGARYRTTFTVTRAGAEVTMRGDVVGDGYPEFARTAFHLVVHGGQPATVHLDGVEVHADAGRFVLPNSGQGFVVRLEL</sequence>
<evidence type="ECO:0000259" key="7">
    <source>
        <dbReference type="Pfam" id="PF21365"/>
    </source>
</evidence>
<comment type="similarity">
    <text evidence="1 4">Belongs to the glycosyl hydrolase 31 family.</text>
</comment>
<keyword evidence="2 4" id="KW-0378">Hydrolase</keyword>
<evidence type="ECO:0000256" key="1">
    <source>
        <dbReference type="ARBA" id="ARBA00007806"/>
    </source>
</evidence>